<organism evidence="1 2">
    <name type="scientific">Phytophthora palmivora</name>
    <dbReference type="NCBI Taxonomy" id="4796"/>
    <lineage>
        <taxon>Eukaryota</taxon>
        <taxon>Sar</taxon>
        <taxon>Stramenopiles</taxon>
        <taxon>Oomycota</taxon>
        <taxon>Peronosporomycetes</taxon>
        <taxon>Peronosporales</taxon>
        <taxon>Peronosporaceae</taxon>
        <taxon>Phytophthora</taxon>
    </lineage>
</organism>
<keyword evidence="2" id="KW-1185">Reference proteome</keyword>
<dbReference type="AlphaFoldDB" id="A0A2P4Y7A0"/>
<accession>A0A2P4Y7A0</accession>
<name>A0A2P4Y7A0_9STRA</name>
<dbReference type="EMBL" id="NCKW01005042">
    <property type="protein sequence ID" value="POM73686.1"/>
    <property type="molecule type" value="Genomic_DNA"/>
</dbReference>
<gene>
    <name evidence="1" type="ORF">PHPALM_9447</name>
</gene>
<reference evidence="1 2" key="1">
    <citation type="journal article" date="2017" name="Genome Biol. Evol.">
        <title>Phytophthora megakarya and P. palmivora, closely related causal agents of cacao black pod rot, underwent increases in genome sizes and gene numbers by different mechanisms.</title>
        <authorList>
            <person name="Ali S.S."/>
            <person name="Shao J."/>
            <person name="Lary D.J."/>
            <person name="Kronmiller B."/>
            <person name="Shen D."/>
            <person name="Strem M.D."/>
            <person name="Amoako-Attah I."/>
            <person name="Akrofi A.Y."/>
            <person name="Begoude B.A."/>
            <person name="Ten Hoopen G.M."/>
            <person name="Coulibaly K."/>
            <person name="Kebe B.I."/>
            <person name="Melnick R.L."/>
            <person name="Guiltinan M.J."/>
            <person name="Tyler B.M."/>
            <person name="Meinhardt L.W."/>
            <person name="Bailey B.A."/>
        </authorList>
    </citation>
    <scope>NUCLEOTIDE SEQUENCE [LARGE SCALE GENOMIC DNA]</scope>
    <source>
        <strain evidence="2">sbr112.9</strain>
    </source>
</reference>
<evidence type="ECO:0000313" key="2">
    <source>
        <dbReference type="Proteomes" id="UP000237271"/>
    </source>
</evidence>
<dbReference type="OrthoDB" id="113189at2759"/>
<evidence type="ECO:0000313" key="1">
    <source>
        <dbReference type="EMBL" id="POM73686.1"/>
    </source>
</evidence>
<protein>
    <submittedName>
        <fullName evidence="1">Uncharacterized protein</fullName>
    </submittedName>
</protein>
<sequence>MAGNPKRTKATAVGAALEARLLKIGKILDNFCLKRGGGGFISKSPPCSKAALKKMLVYVYVNASCSSDYQDAALLCLMWLWCSGVSKICEVAGSGFPPMPGHRLTNGVLR</sequence>
<comment type="caution">
    <text evidence="1">The sequence shown here is derived from an EMBL/GenBank/DDBJ whole genome shotgun (WGS) entry which is preliminary data.</text>
</comment>
<dbReference type="Proteomes" id="UP000237271">
    <property type="component" value="Unassembled WGS sequence"/>
</dbReference>
<proteinExistence type="predicted"/>